<organism evidence="2 3">
    <name type="scientific">Glycomyces algeriensis</name>
    <dbReference type="NCBI Taxonomy" id="256037"/>
    <lineage>
        <taxon>Bacteria</taxon>
        <taxon>Bacillati</taxon>
        <taxon>Actinomycetota</taxon>
        <taxon>Actinomycetes</taxon>
        <taxon>Glycomycetales</taxon>
        <taxon>Glycomycetaceae</taxon>
        <taxon>Glycomyces</taxon>
    </lineage>
</organism>
<evidence type="ECO:0000313" key="2">
    <source>
        <dbReference type="EMBL" id="GLI40825.1"/>
    </source>
</evidence>
<proteinExistence type="predicted"/>
<dbReference type="AlphaFoldDB" id="A0A9W6G5L1"/>
<feature type="transmembrane region" description="Helical" evidence="1">
    <location>
        <begin position="152"/>
        <end position="171"/>
    </location>
</feature>
<keyword evidence="1" id="KW-1133">Transmembrane helix</keyword>
<comment type="caution">
    <text evidence="2">The sequence shown here is derived from an EMBL/GenBank/DDBJ whole genome shotgun (WGS) entry which is preliminary data.</text>
</comment>
<dbReference type="Proteomes" id="UP001144313">
    <property type="component" value="Unassembled WGS sequence"/>
</dbReference>
<feature type="transmembrane region" description="Helical" evidence="1">
    <location>
        <begin position="73"/>
        <end position="97"/>
    </location>
</feature>
<name>A0A9W6G5L1_9ACTN</name>
<protein>
    <submittedName>
        <fullName evidence="2">Uncharacterized protein</fullName>
    </submittedName>
</protein>
<keyword evidence="1" id="KW-0472">Membrane</keyword>
<reference evidence="2" key="1">
    <citation type="submission" date="2022-12" db="EMBL/GenBank/DDBJ databases">
        <title>Reference genome sequencing for broad-spectrum identification of bacterial and archaeal isolates by mass spectrometry.</title>
        <authorList>
            <person name="Sekiguchi Y."/>
            <person name="Tourlousse D.M."/>
        </authorList>
    </citation>
    <scope>NUCLEOTIDE SEQUENCE</scope>
    <source>
        <strain evidence="2">LLR39Z86</strain>
    </source>
</reference>
<gene>
    <name evidence="2" type="ORF">GALLR39Z86_06750</name>
</gene>
<evidence type="ECO:0000313" key="3">
    <source>
        <dbReference type="Proteomes" id="UP001144313"/>
    </source>
</evidence>
<feature type="transmembrane region" description="Helical" evidence="1">
    <location>
        <begin position="33"/>
        <end position="58"/>
    </location>
</feature>
<feature type="transmembrane region" description="Helical" evidence="1">
    <location>
        <begin position="109"/>
        <end position="132"/>
    </location>
</feature>
<accession>A0A9W6G5L1</accession>
<sequence>MAVPPHPAYHYPPPYPPNWQPPRPRMPGMTTTAIVLMWVMVALSVVGGVLTLVTLLALQPVASSPLFEPLGDWTVWLMAVTAVHGMVWAGFRAYFALQIAKRSARARRGAVWVESIGLAFQLAYLAASFAALSNIRLTSGYHYNFTFDCTGLVLPILVICFLSASRSLWWCDR</sequence>
<keyword evidence="3" id="KW-1185">Reference proteome</keyword>
<keyword evidence="1" id="KW-0812">Transmembrane</keyword>
<dbReference type="EMBL" id="BSDT01000001">
    <property type="protein sequence ID" value="GLI40825.1"/>
    <property type="molecule type" value="Genomic_DNA"/>
</dbReference>
<evidence type="ECO:0000256" key="1">
    <source>
        <dbReference type="SAM" id="Phobius"/>
    </source>
</evidence>